<dbReference type="OrthoDB" id="9809164at2"/>
<evidence type="ECO:0000256" key="6">
    <source>
        <dbReference type="ARBA" id="ARBA00023288"/>
    </source>
</evidence>
<accession>A5GCG5</accession>
<dbReference type="PROSITE" id="PS51123">
    <property type="entry name" value="OMPA_2"/>
    <property type="match status" value="1"/>
</dbReference>
<dbReference type="CDD" id="cd07185">
    <property type="entry name" value="OmpA_C-like"/>
    <property type="match status" value="1"/>
</dbReference>
<dbReference type="HAMAP" id="MF_02204">
    <property type="entry name" value="Pal"/>
    <property type="match status" value="1"/>
</dbReference>
<dbReference type="GO" id="GO:0051301">
    <property type="term" value="P:cell division"/>
    <property type="evidence" value="ECO:0007669"/>
    <property type="project" value="UniProtKB-KW"/>
</dbReference>
<keyword evidence="4 8" id="KW-0564">Palmitate</keyword>
<evidence type="ECO:0000256" key="8">
    <source>
        <dbReference type="HAMAP-Rule" id="MF_02204"/>
    </source>
</evidence>
<feature type="domain" description="OmpA-like" evidence="10">
    <location>
        <begin position="83"/>
        <end position="199"/>
    </location>
</feature>
<organism evidence="11 12">
    <name type="scientific">Geotalea uraniireducens (strain Rf4)</name>
    <name type="common">Geobacter uraniireducens</name>
    <dbReference type="NCBI Taxonomy" id="351605"/>
    <lineage>
        <taxon>Bacteria</taxon>
        <taxon>Pseudomonadati</taxon>
        <taxon>Thermodesulfobacteriota</taxon>
        <taxon>Desulfuromonadia</taxon>
        <taxon>Geobacterales</taxon>
        <taxon>Geobacteraceae</taxon>
        <taxon>Geotalea</taxon>
    </lineage>
</organism>
<dbReference type="InterPro" id="IPR039001">
    <property type="entry name" value="Pal"/>
</dbReference>
<comment type="similarity">
    <text evidence="8">Belongs to the Pal lipoprotein family.</text>
</comment>
<proteinExistence type="inferred from homology"/>
<dbReference type="InterPro" id="IPR006664">
    <property type="entry name" value="OMP_bac"/>
</dbReference>
<keyword evidence="3 8" id="KW-0472">Membrane</keyword>
<dbReference type="PANTHER" id="PTHR30329">
    <property type="entry name" value="STATOR ELEMENT OF FLAGELLAR MOTOR COMPLEX"/>
    <property type="match status" value="1"/>
</dbReference>
<evidence type="ECO:0000256" key="1">
    <source>
        <dbReference type="ARBA" id="ARBA00022618"/>
    </source>
</evidence>
<comment type="subcellular location">
    <subcellularLocation>
        <location evidence="8">Cell outer membrane</location>
        <topology evidence="8">Lipid-anchor</topology>
    </subcellularLocation>
</comment>
<dbReference type="NCBIfam" id="TIGR02802">
    <property type="entry name" value="Pal_lipo"/>
    <property type="match status" value="1"/>
</dbReference>
<dbReference type="HOGENOM" id="CLU_016890_9_0_7"/>
<feature type="signal peptide" evidence="9">
    <location>
        <begin position="1"/>
        <end position="19"/>
    </location>
</feature>
<dbReference type="KEGG" id="gur:Gura_0519"/>
<dbReference type="PANTHER" id="PTHR30329:SF21">
    <property type="entry name" value="LIPOPROTEIN YIAD-RELATED"/>
    <property type="match status" value="1"/>
</dbReference>
<reference evidence="11 12" key="1">
    <citation type="submission" date="2007-05" db="EMBL/GenBank/DDBJ databases">
        <title>Complete sequence of Geobacter uraniireducens Rf4.</title>
        <authorList>
            <consortium name="US DOE Joint Genome Institute"/>
            <person name="Copeland A."/>
            <person name="Lucas S."/>
            <person name="Lapidus A."/>
            <person name="Barry K."/>
            <person name="Detter J.C."/>
            <person name="Glavina del Rio T."/>
            <person name="Hammon N."/>
            <person name="Israni S."/>
            <person name="Dalin E."/>
            <person name="Tice H."/>
            <person name="Pitluck S."/>
            <person name="Chertkov O."/>
            <person name="Brettin T."/>
            <person name="Bruce D."/>
            <person name="Han C."/>
            <person name="Schmutz J."/>
            <person name="Larimer F."/>
            <person name="Land M."/>
            <person name="Hauser L."/>
            <person name="Kyrpides N."/>
            <person name="Mikhailova N."/>
            <person name="Shelobolina E."/>
            <person name="Aklujkar M."/>
            <person name="Lovley D."/>
            <person name="Richardson P."/>
        </authorList>
    </citation>
    <scope>NUCLEOTIDE SEQUENCE [LARGE SCALE GENOMIC DNA]</scope>
    <source>
        <strain evidence="11 12">Rf4</strain>
    </source>
</reference>
<dbReference type="Proteomes" id="UP000006695">
    <property type="component" value="Chromosome"/>
</dbReference>
<keyword evidence="2 8" id="KW-0732">Signal</keyword>
<keyword evidence="5 8" id="KW-0998">Cell outer membrane</keyword>
<evidence type="ECO:0000256" key="7">
    <source>
        <dbReference type="ARBA" id="ARBA00023306"/>
    </source>
</evidence>
<evidence type="ECO:0000256" key="4">
    <source>
        <dbReference type="ARBA" id="ARBA00023139"/>
    </source>
</evidence>
<evidence type="ECO:0000313" key="11">
    <source>
        <dbReference type="EMBL" id="ABQ24733.1"/>
    </source>
</evidence>
<evidence type="ECO:0000256" key="2">
    <source>
        <dbReference type="ARBA" id="ARBA00022729"/>
    </source>
</evidence>
<keyword evidence="1" id="KW-0132">Cell division</keyword>
<sequence length="199" mass="21580">MRKSYNKYLLFLTIGALFAGGCAKHEMVKKDEVVPAAEPVKSAETSTVKPVLNETGIKDQPIKEAPITSLPGGDIANTNTANADARPEAALEKIFFDFDSYALTPIARDTLTNNAKIMGKRAGVKIQIEGHCDELGSDEYNLALGEKRAKSAMQYLVTMGVPAQRLAVISYGKEKPADPGHGEAAWAKNRRNEFVIISK</sequence>
<keyword evidence="12" id="KW-1185">Reference proteome</keyword>
<dbReference type="InterPro" id="IPR006665">
    <property type="entry name" value="OmpA-like"/>
</dbReference>
<dbReference type="EMBL" id="CP000698">
    <property type="protein sequence ID" value="ABQ24733.1"/>
    <property type="molecule type" value="Genomic_DNA"/>
</dbReference>
<dbReference type="Pfam" id="PF00691">
    <property type="entry name" value="OmpA"/>
    <property type="match status" value="1"/>
</dbReference>
<gene>
    <name evidence="8" type="primary">pal</name>
    <name evidence="11" type="ordered locus">Gura_0519</name>
</gene>
<dbReference type="Gene3D" id="3.30.1330.60">
    <property type="entry name" value="OmpA-like domain"/>
    <property type="match status" value="1"/>
</dbReference>
<evidence type="ECO:0000256" key="9">
    <source>
        <dbReference type="SAM" id="SignalP"/>
    </source>
</evidence>
<dbReference type="GO" id="GO:0009279">
    <property type="term" value="C:cell outer membrane"/>
    <property type="evidence" value="ECO:0007669"/>
    <property type="project" value="UniProtKB-SubCell"/>
</dbReference>
<evidence type="ECO:0000313" key="12">
    <source>
        <dbReference type="Proteomes" id="UP000006695"/>
    </source>
</evidence>
<keyword evidence="7" id="KW-0131">Cell cycle</keyword>
<dbReference type="InterPro" id="IPR014169">
    <property type="entry name" value="Pal_lipo_C"/>
</dbReference>
<dbReference type="RefSeq" id="WP_011937458.1">
    <property type="nucleotide sequence ID" value="NC_009483.1"/>
</dbReference>
<dbReference type="InterPro" id="IPR036737">
    <property type="entry name" value="OmpA-like_sf"/>
</dbReference>
<dbReference type="InterPro" id="IPR050330">
    <property type="entry name" value="Bact_OuterMem_StrucFunc"/>
</dbReference>
<protein>
    <recommendedName>
        <fullName evidence="8">Peptidoglycan-associated lipoprotein</fullName>
        <shortName evidence="8">PAL</shortName>
    </recommendedName>
</protein>
<name>A5GCG5_GEOUR</name>
<evidence type="ECO:0000259" key="10">
    <source>
        <dbReference type="PROSITE" id="PS51123"/>
    </source>
</evidence>
<dbReference type="SUPFAM" id="SSF103088">
    <property type="entry name" value="OmpA-like"/>
    <property type="match status" value="1"/>
</dbReference>
<dbReference type="AlphaFoldDB" id="A5GCG5"/>
<dbReference type="PROSITE" id="PS51257">
    <property type="entry name" value="PROKAR_LIPOPROTEIN"/>
    <property type="match status" value="1"/>
</dbReference>
<feature type="chain" id="PRO_5002681586" description="Peptidoglycan-associated lipoprotein" evidence="9">
    <location>
        <begin position="20"/>
        <end position="199"/>
    </location>
</feature>
<dbReference type="STRING" id="351605.Gura_0519"/>
<evidence type="ECO:0000256" key="3">
    <source>
        <dbReference type="ARBA" id="ARBA00023136"/>
    </source>
</evidence>
<evidence type="ECO:0000256" key="5">
    <source>
        <dbReference type="ARBA" id="ARBA00023237"/>
    </source>
</evidence>
<keyword evidence="6 8" id="KW-0449">Lipoprotein</keyword>
<dbReference type="PRINTS" id="PR01021">
    <property type="entry name" value="OMPADOMAIN"/>
</dbReference>